<reference evidence="1" key="1">
    <citation type="journal article" date="2014" name="Front. Microbiol.">
        <title>High frequency of phylogenetically diverse reductive dehalogenase-homologous genes in deep subseafloor sedimentary metagenomes.</title>
        <authorList>
            <person name="Kawai M."/>
            <person name="Futagami T."/>
            <person name="Toyoda A."/>
            <person name="Takaki Y."/>
            <person name="Nishi S."/>
            <person name="Hori S."/>
            <person name="Arai W."/>
            <person name="Tsubouchi T."/>
            <person name="Morono Y."/>
            <person name="Uchiyama I."/>
            <person name="Ito T."/>
            <person name="Fujiyama A."/>
            <person name="Inagaki F."/>
            <person name="Takami H."/>
        </authorList>
    </citation>
    <scope>NUCLEOTIDE SEQUENCE</scope>
    <source>
        <strain evidence="1">Expedition CK06-06</strain>
    </source>
</reference>
<dbReference type="EMBL" id="BARV01024884">
    <property type="protein sequence ID" value="GAI38201.1"/>
    <property type="molecule type" value="Genomic_DNA"/>
</dbReference>
<accession>X1P6V2</accession>
<gene>
    <name evidence="1" type="ORF">S06H3_40522</name>
</gene>
<dbReference type="AlphaFoldDB" id="X1P6V2"/>
<feature type="non-terminal residue" evidence="1">
    <location>
        <position position="96"/>
    </location>
</feature>
<comment type="caution">
    <text evidence="1">The sequence shown here is derived from an EMBL/GenBank/DDBJ whole genome shotgun (WGS) entry which is preliminary data.</text>
</comment>
<proteinExistence type="predicted"/>
<protein>
    <submittedName>
        <fullName evidence="1">Uncharacterized protein</fullName>
    </submittedName>
</protein>
<name>X1P6V2_9ZZZZ</name>
<organism evidence="1">
    <name type="scientific">marine sediment metagenome</name>
    <dbReference type="NCBI Taxonomy" id="412755"/>
    <lineage>
        <taxon>unclassified sequences</taxon>
        <taxon>metagenomes</taxon>
        <taxon>ecological metagenomes</taxon>
    </lineage>
</organism>
<sequence length="96" mass="11516">MRGLKTEEHLKMDEECVVIKQADNGYIVEEYYYHDDTKDGKKIIRKNVEVIEEKGDIDSERRTLINLFYHIADLLGFHYDRYSKENLRIDFKKKGT</sequence>
<evidence type="ECO:0000313" key="1">
    <source>
        <dbReference type="EMBL" id="GAI38201.1"/>
    </source>
</evidence>